<name>A0ABU0VUS4_9RHOB</name>
<dbReference type="PANTHER" id="PTHR35008">
    <property type="entry name" value="BLL4482 PROTEIN-RELATED"/>
    <property type="match status" value="1"/>
</dbReference>
<dbReference type="Pfam" id="PF13442">
    <property type="entry name" value="Cytochrome_CBB3"/>
    <property type="match status" value="1"/>
</dbReference>
<keyword evidence="1 4" id="KW-0349">Heme</keyword>
<comment type="caution">
    <text evidence="7">The sequence shown here is derived from an EMBL/GenBank/DDBJ whole genome shotgun (WGS) entry which is preliminary data.</text>
</comment>
<dbReference type="RefSeq" id="WP_306679170.1">
    <property type="nucleotide sequence ID" value="NZ_JAVDBT010000003.1"/>
</dbReference>
<evidence type="ECO:0000313" key="7">
    <source>
        <dbReference type="EMBL" id="MDQ2065482.1"/>
    </source>
</evidence>
<dbReference type="Gene3D" id="1.10.760.10">
    <property type="entry name" value="Cytochrome c-like domain"/>
    <property type="match status" value="1"/>
</dbReference>
<evidence type="ECO:0000256" key="3">
    <source>
        <dbReference type="ARBA" id="ARBA00023004"/>
    </source>
</evidence>
<evidence type="ECO:0000256" key="5">
    <source>
        <dbReference type="SAM" id="SignalP"/>
    </source>
</evidence>
<reference evidence="7 8" key="1">
    <citation type="submission" date="2023-08" db="EMBL/GenBank/DDBJ databases">
        <title>Characterization of two Paracoccaceae strains isolated from Phycosphere and proposal of Xinfangfangia lacusdiani sp. nov.</title>
        <authorList>
            <person name="Deng Y."/>
            <person name="Zhang Y.Q."/>
        </authorList>
    </citation>
    <scope>NUCLEOTIDE SEQUENCE [LARGE SCALE GENOMIC DNA]</scope>
    <source>
        <strain evidence="7 8">CPCC 101601</strain>
    </source>
</reference>
<dbReference type="InterPro" id="IPR009056">
    <property type="entry name" value="Cyt_c-like_dom"/>
</dbReference>
<evidence type="ECO:0000313" key="8">
    <source>
        <dbReference type="Proteomes" id="UP001239680"/>
    </source>
</evidence>
<dbReference type="PROSITE" id="PS51007">
    <property type="entry name" value="CYTC"/>
    <property type="match status" value="1"/>
</dbReference>
<dbReference type="InterPro" id="IPR036909">
    <property type="entry name" value="Cyt_c-like_dom_sf"/>
</dbReference>
<evidence type="ECO:0000256" key="4">
    <source>
        <dbReference type="PROSITE-ProRule" id="PRU00433"/>
    </source>
</evidence>
<organism evidence="7 8">
    <name type="scientific">Pseudogemmobacter lacusdianii</name>
    <dbReference type="NCBI Taxonomy" id="3069608"/>
    <lineage>
        <taxon>Bacteria</taxon>
        <taxon>Pseudomonadati</taxon>
        <taxon>Pseudomonadota</taxon>
        <taxon>Alphaproteobacteria</taxon>
        <taxon>Rhodobacterales</taxon>
        <taxon>Paracoccaceae</taxon>
        <taxon>Pseudogemmobacter</taxon>
    </lineage>
</organism>
<feature type="domain" description="Cytochrome c" evidence="6">
    <location>
        <begin position="34"/>
        <end position="113"/>
    </location>
</feature>
<keyword evidence="5" id="KW-0732">Signal</keyword>
<accession>A0ABU0VUS4</accession>
<dbReference type="SUPFAM" id="SSF46626">
    <property type="entry name" value="Cytochrome c"/>
    <property type="match status" value="1"/>
</dbReference>
<feature type="signal peptide" evidence="5">
    <location>
        <begin position="1"/>
        <end position="22"/>
    </location>
</feature>
<evidence type="ECO:0000259" key="6">
    <source>
        <dbReference type="PROSITE" id="PS51007"/>
    </source>
</evidence>
<dbReference type="Proteomes" id="UP001239680">
    <property type="component" value="Unassembled WGS sequence"/>
</dbReference>
<dbReference type="PANTHER" id="PTHR35008:SF9">
    <property type="entry name" value="CYTOCHROME C DOMAIN-CONTAINING PROTEIN"/>
    <property type="match status" value="1"/>
</dbReference>
<dbReference type="EMBL" id="JAVDBT010000003">
    <property type="protein sequence ID" value="MDQ2065482.1"/>
    <property type="molecule type" value="Genomic_DNA"/>
</dbReference>
<proteinExistence type="predicted"/>
<gene>
    <name evidence="7" type="ORF">Q9295_03785</name>
</gene>
<sequence length="133" mass="14207">MKLKFFTVVLTVGLMSQSAAFGQDFVQSGTAPTLPQREGKEIYNAICSGCHMPDGVGAVGAAAYPPLAKSDFVGSKEATAQWVIKGYKAMPPLGDVMDDEQIAAVVNYVRTNLGNAYDDEELTAAEVADIRTW</sequence>
<protein>
    <submittedName>
        <fullName evidence="7">Cytochrome c</fullName>
    </submittedName>
</protein>
<evidence type="ECO:0000256" key="1">
    <source>
        <dbReference type="ARBA" id="ARBA00022617"/>
    </source>
</evidence>
<dbReference type="InterPro" id="IPR051459">
    <property type="entry name" value="Cytochrome_c-type_DH"/>
</dbReference>
<keyword evidence="2 4" id="KW-0479">Metal-binding</keyword>
<keyword evidence="3 4" id="KW-0408">Iron</keyword>
<feature type="chain" id="PRO_5046745471" evidence="5">
    <location>
        <begin position="23"/>
        <end position="133"/>
    </location>
</feature>
<evidence type="ECO:0000256" key="2">
    <source>
        <dbReference type="ARBA" id="ARBA00022723"/>
    </source>
</evidence>
<keyword evidence="8" id="KW-1185">Reference proteome</keyword>